<dbReference type="AlphaFoldDB" id="A0A327R5L8"/>
<accession>A0A327R5L8</accession>
<dbReference type="EMBL" id="QLLO01000011">
    <property type="protein sequence ID" value="RAJ11901.1"/>
    <property type="molecule type" value="Genomic_DNA"/>
</dbReference>
<sequence length="251" mass="28802">MKFTIIILNILLFSVTISSCQKNNNSRDSLDVKVKNTLNSKQTIDTLKSNNNNFSLLIKGTKNYDILLTSVQKEEYEKALQIKTAQIIDKTTIPSQINVTEECYTVTTGTRTIKNCLKDDEQLISVSYRGFIKNLNSCVVSENWFESSISNLIINLEDGSTSYVSGDELIFSPNLKFLYSYANDGIDFDGISLHQIIDKKALPILITDYSLEEKYKFEFSSFNKAYWVSDTSFYATKDNQYYRFKIQDKQN</sequence>
<dbReference type="PROSITE" id="PS51257">
    <property type="entry name" value="PROKAR_LIPOPROTEIN"/>
    <property type="match status" value="1"/>
</dbReference>
<reference evidence="1 2" key="1">
    <citation type="submission" date="2018-06" db="EMBL/GenBank/DDBJ databases">
        <title>Genomic Encyclopedia of Archaeal and Bacterial Type Strains, Phase II (KMG-II): from individual species to whole genera.</title>
        <authorList>
            <person name="Goeker M."/>
        </authorList>
    </citation>
    <scope>NUCLEOTIDE SEQUENCE [LARGE SCALE GENOMIC DNA]</scope>
    <source>
        <strain evidence="1 2">DSM 24464</strain>
    </source>
</reference>
<name>A0A327R5L8_9FLAO</name>
<dbReference type="OrthoDB" id="1450382at2"/>
<evidence type="ECO:0000313" key="2">
    <source>
        <dbReference type="Proteomes" id="UP000248703"/>
    </source>
</evidence>
<proteinExistence type="predicted"/>
<comment type="caution">
    <text evidence="1">The sequence shown here is derived from an EMBL/GenBank/DDBJ whole genome shotgun (WGS) entry which is preliminary data.</text>
</comment>
<dbReference type="Proteomes" id="UP000248703">
    <property type="component" value="Unassembled WGS sequence"/>
</dbReference>
<evidence type="ECO:0000313" key="1">
    <source>
        <dbReference type="EMBL" id="RAJ11901.1"/>
    </source>
</evidence>
<dbReference type="RefSeq" id="WP_111660872.1">
    <property type="nucleotide sequence ID" value="NZ_QLLO01000011.1"/>
</dbReference>
<protein>
    <recommendedName>
        <fullName evidence="3">Lipoprotein</fullName>
    </recommendedName>
</protein>
<keyword evidence="2" id="KW-1185">Reference proteome</keyword>
<evidence type="ECO:0008006" key="3">
    <source>
        <dbReference type="Google" id="ProtNLM"/>
    </source>
</evidence>
<organism evidence="1 2">
    <name type="scientific">Olleya aquimaris</name>
    <dbReference type="NCBI Taxonomy" id="639310"/>
    <lineage>
        <taxon>Bacteria</taxon>
        <taxon>Pseudomonadati</taxon>
        <taxon>Bacteroidota</taxon>
        <taxon>Flavobacteriia</taxon>
        <taxon>Flavobacteriales</taxon>
        <taxon>Flavobacteriaceae</taxon>
    </lineage>
</organism>
<gene>
    <name evidence="1" type="ORF">LY08_02610</name>
</gene>